<gene>
    <name evidence="2" type="ORF">MVI01_64380</name>
    <name evidence="3" type="ORF">SAMN04488504_108181</name>
</gene>
<feature type="coiled-coil region" evidence="1">
    <location>
        <begin position="16"/>
        <end position="50"/>
    </location>
</feature>
<accession>A0A511HMN0</accession>
<dbReference type="EMBL" id="FNAJ01000008">
    <property type="protein sequence ID" value="SDE55069.1"/>
    <property type="molecule type" value="Genomic_DNA"/>
</dbReference>
<protein>
    <submittedName>
        <fullName evidence="2">Uncharacterized protein</fullName>
    </submittedName>
</protein>
<dbReference type="Proteomes" id="UP000321224">
    <property type="component" value="Unassembled WGS sequence"/>
</dbReference>
<name>A0A511HMN0_9BACT</name>
<comment type="caution">
    <text evidence="2">The sequence shown here is derived from an EMBL/GenBank/DDBJ whole genome shotgun (WGS) entry which is preliminary data.</text>
</comment>
<dbReference type="Proteomes" id="UP000198717">
    <property type="component" value="Unassembled WGS sequence"/>
</dbReference>
<sequence length="88" mass="10119">MSESTQEFVPYSREQLLEKSNELAGVLEKIDEVREEKAAAMKDFKKTEGDLSAKARRLSKVIRQKGEYRDRQATIFEVSAARKPREDA</sequence>
<reference evidence="3 4" key="1">
    <citation type="submission" date="2016-10" db="EMBL/GenBank/DDBJ databases">
        <authorList>
            <person name="Varghese N."/>
            <person name="Submissions S."/>
        </authorList>
    </citation>
    <scope>NUCLEOTIDE SEQUENCE [LARGE SCALE GENOMIC DNA]</scope>
    <source>
        <strain evidence="3 4">DSM 2260</strain>
    </source>
</reference>
<evidence type="ECO:0000313" key="4">
    <source>
        <dbReference type="Proteomes" id="UP000198717"/>
    </source>
</evidence>
<evidence type="ECO:0000256" key="1">
    <source>
        <dbReference type="SAM" id="Coils"/>
    </source>
</evidence>
<keyword evidence="4" id="KW-1185">Reference proteome</keyword>
<evidence type="ECO:0000313" key="5">
    <source>
        <dbReference type="Proteomes" id="UP000321224"/>
    </source>
</evidence>
<dbReference type="RefSeq" id="WP_090491692.1">
    <property type="nucleotide sequence ID" value="NZ_BJVY01000051.1"/>
</dbReference>
<organism evidence="2 5">
    <name type="scientific">Myxococcus virescens</name>
    <dbReference type="NCBI Taxonomy" id="83456"/>
    <lineage>
        <taxon>Bacteria</taxon>
        <taxon>Pseudomonadati</taxon>
        <taxon>Myxococcota</taxon>
        <taxon>Myxococcia</taxon>
        <taxon>Myxococcales</taxon>
        <taxon>Cystobacterineae</taxon>
        <taxon>Myxococcaceae</taxon>
        <taxon>Myxococcus</taxon>
    </lineage>
</organism>
<evidence type="ECO:0000313" key="2">
    <source>
        <dbReference type="EMBL" id="GEL74654.1"/>
    </source>
</evidence>
<proteinExistence type="predicted"/>
<dbReference type="AlphaFoldDB" id="A0A511HMN0"/>
<keyword evidence="1" id="KW-0175">Coiled coil</keyword>
<reference evidence="2 5" key="2">
    <citation type="submission" date="2019-07" db="EMBL/GenBank/DDBJ databases">
        <title>Whole genome shotgun sequence of Myxococcus virescens NBRC 100334.</title>
        <authorList>
            <person name="Hosoyama A."/>
            <person name="Uohara A."/>
            <person name="Ohji S."/>
            <person name="Ichikawa N."/>
        </authorList>
    </citation>
    <scope>NUCLEOTIDE SEQUENCE [LARGE SCALE GENOMIC DNA]</scope>
    <source>
        <strain evidence="2 5">NBRC 100334</strain>
    </source>
</reference>
<dbReference type="EMBL" id="BJVY01000051">
    <property type="protein sequence ID" value="GEL74654.1"/>
    <property type="molecule type" value="Genomic_DNA"/>
</dbReference>
<evidence type="ECO:0000313" key="3">
    <source>
        <dbReference type="EMBL" id="SDE55069.1"/>
    </source>
</evidence>